<comment type="pathway">
    <text evidence="3 4">Cofactor biosynthesis; coenzyme A biosynthesis; CoA from (R)-pantothenate: step 3/5.</text>
</comment>
<comment type="caution">
    <text evidence="3">Lacks conserved residue(s) required for the propagation of feature annotation.</text>
</comment>
<dbReference type="Pfam" id="PF02441">
    <property type="entry name" value="Flavoprotein"/>
    <property type="match status" value="1"/>
</dbReference>
<comment type="catalytic activity">
    <reaction evidence="3 4">
        <text>(R)-4'-phosphopantothenate + L-cysteine + CTP = N-[(R)-4-phosphopantothenoyl]-L-cysteine + CMP + diphosphate + H(+)</text>
        <dbReference type="Rhea" id="RHEA:19397"/>
        <dbReference type="ChEBI" id="CHEBI:10986"/>
        <dbReference type="ChEBI" id="CHEBI:15378"/>
        <dbReference type="ChEBI" id="CHEBI:33019"/>
        <dbReference type="ChEBI" id="CHEBI:35235"/>
        <dbReference type="ChEBI" id="CHEBI:37563"/>
        <dbReference type="ChEBI" id="CHEBI:59458"/>
        <dbReference type="ChEBI" id="CHEBI:60377"/>
        <dbReference type="EC" id="6.3.2.5"/>
    </reaction>
</comment>
<reference evidence="7 8" key="1">
    <citation type="submission" date="2020-11" db="EMBL/GenBank/DDBJ databases">
        <title>Fusibacter basophilias sp. nov.</title>
        <authorList>
            <person name="Qiu D."/>
        </authorList>
    </citation>
    <scope>NUCLEOTIDE SEQUENCE [LARGE SCALE GENOMIC DNA]</scope>
    <source>
        <strain evidence="7 8">Q10-2</strain>
    </source>
</reference>
<evidence type="ECO:0000256" key="1">
    <source>
        <dbReference type="ARBA" id="ARBA00022793"/>
    </source>
</evidence>
<comment type="cofactor">
    <cofactor evidence="3">
        <name>FMN</name>
        <dbReference type="ChEBI" id="CHEBI:58210"/>
    </cofactor>
    <text evidence="3">Binds 1 FMN per subunit.</text>
</comment>
<dbReference type="EMBL" id="JADKNH010000001">
    <property type="protein sequence ID" value="MBF4691668.1"/>
    <property type="molecule type" value="Genomic_DNA"/>
</dbReference>
<keyword evidence="3" id="KW-0479">Metal-binding</keyword>
<evidence type="ECO:0000256" key="4">
    <source>
        <dbReference type="RuleBase" id="RU364078"/>
    </source>
</evidence>
<feature type="binding site" evidence="3">
    <location>
        <position position="328"/>
    </location>
    <ligand>
        <name>CTP</name>
        <dbReference type="ChEBI" id="CHEBI:37563"/>
    </ligand>
</feature>
<feature type="binding site" evidence="3">
    <location>
        <position position="294"/>
    </location>
    <ligand>
        <name>CTP</name>
        <dbReference type="ChEBI" id="CHEBI:37563"/>
    </ligand>
</feature>
<dbReference type="EC" id="4.1.1.36" evidence="3"/>
<feature type="active site" description="Proton donor" evidence="3">
    <location>
        <position position="158"/>
    </location>
</feature>
<dbReference type="InterPro" id="IPR036551">
    <property type="entry name" value="Flavin_trans-like"/>
</dbReference>
<dbReference type="Pfam" id="PF04127">
    <property type="entry name" value="DFP"/>
    <property type="match status" value="1"/>
</dbReference>
<dbReference type="NCBIfam" id="TIGR00521">
    <property type="entry name" value="coaBC_dfp"/>
    <property type="match status" value="1"/>
</dbReference>
<protein>
    <recommendedName>
        <fullName evidence="3">Coenzyme A biosynthesis bifunctional protein CoaBC</fullName>
    </recommendedName>
    <alternativeName>
        <fullName evidence="3">DNA/pantothenate metabolism flavoprotein</fullName>
    </alternativeName>
    <alternativeName>
        <fullName evidence="3">Phosphopantothenoylcysteine synthetase/decarboxylase</fullName>
        <shortName evidence="3">PPCS-PPCDC</shortName>
    </alternativeName>
    <domain>
        <recommendedName>
            <fullName evidence="3">Phosphopantothenoylcysteine decarboxylase</fullName>
            <shortName evidence="3">PPC decarboxylase</shortName>
            <shortName evidence="3">PPC-DC</shortName>
            <ecNumber evidence="3">4.1.1.36</ecNumber>
        </recommendedName>
        <alternativeName>
            <fullName evidence="3">CoaC</fullName>
        </alternativeName>
    </domain>
    <domain>
        <recommendedName>
            <fullName evidence="3">Phosphopantothenate--cysteine ligase</fullName>
            <ecNumber evidence="3">6.3.2.5</ecNumber>
        </recommendedName>
        <alternativeName>
            <fullName evidence="3">CoaB</fullName>
        </alternativeName>
        <alternativeName>
            <fullName evidence="3">Phosphopantothenoylcysteine synthetase</fullName>
            <shortName evidence="3">PPC synthetase</shortName>
            <shortName evidence="3">PPC-S</shortName>
        </alternativeName>
    </domain>
</protein>
<gene>
    <name evidence="3 7" type="primary">coaBC</name>
    <name evidence="7" type="ORF">ISU02_00985</name>
</gene>
<dbReference type="HAMAP" id="MF_02225">
    <property type="entry name" value="CoaBC"/>
    <property type="match status" value="1"/>
</dbReference>
<dbReference type="InterPro" id="IPR035929">
    <property type="entry name" value="CoaB-like_sf"/>
</dbReference>
<feature type="binding site" evidence="3">
    <location>
        <position position="342"/>
    </location>
    <ligand>
        <name>CTP</name>
        <dbReference type="ChEBI" id="CHEBI:37563"/>
    </ligand>
</feature>
<feature type="domain" description="DNA/pantothenate metabolism flavoprotein C-terminal" evidence="6">
    <location>
        <begin position="192"/>
        <end position="400"/>
    </location>
</feature>
<evidence type="ECO:0000259" key="6">
    <source>
        <dbReference type="Pfam" id="PF04127"/>
    </source>
</evidence>
<dbReference type="GO" id="GO:0004633">
    <property type="term" value="F:phosphopantothenoylcysteine decarboxylase activity"/>
    <property type="evidence" value="ECO:0007669"/>
    <property type="project" value="UniProtKB-EC"/>
</dbReference>
<feature type="region of interest" description="Phosphopantothenoylcysteine decarboxylase" evidence="3">
    <location>
        <begin position="1"/>
        <end position="196"/>
    </location>
</feature>
<dbReference type="InterPro" id="IPR003382">
    <property type="entry name" value="Flavoprotein"/>
</dbReference>
<evidence type="ECO:0000256" key="3">
    <source>
        <dbReference type="HAMAP-Rule" id="MF_02225"/>
    </source>
</evidence>
<keyword evidence="3 4" id="KW-0288">FMN</keyword>
<sequence>MKLQGKTIVLGVTGGIAAYKSADVVSRLKKQGADVYVIMTQNSTQFISALTFQSLSQNYVVTDMFEDPKTWDVEHIALAKRADLFLIAPASANVIGKIAHGIADDMLTTTVMATEAPVYLAVAMNTKMYENPILQNNLATLKSYGYHIIDPGSGRLACGDVGAGKLAEPERIVNEVIAYFEKEALNLAPKALAGKRLLITAGPTRESIDPVRYISNESSGKMGYAIAKVALEMGADVTLVSGPTSIKAPEGVRLIPVVSTQEMFDAVMDNKEVDVIIKAAAPADYRPAQMSLEKIKKKDSSMQIEMVKNPDILKTLGEIKTNQLLVGFAAETQNLKAYALGKLNEKNLDFIVANNVAEKGAGFDGDTNIVTIYDRNGTETAYDCLEKEQVAKIVLDRVVQKLSV</sequence>
<comment type="similarity">
    <text evidence="3 4">In the C-terminal section; belongs to the PPC synthetase family.</text>
</comment>
<keyword evidence="3" id="KW-0511">Multifunctional enzyme</keyword>
<dbReference type="EC" id="6.3.2.5" evidence="3"/>
<keyword evidence="8" id="KW-1185">Reference proteome</keyword>
<organism evidence="7 8">
    <name type="scientific">Fusibacter ferrireducens</name>
    <dbReference type="NCBI Taxonomy" id="2785058"/>
    <lineage>
        <taxon>Bacteria</taxon>
        <taxon>Bacillati</taxon>
        <taxon>Bacillota</taxon>
        <taxon>Clostridia</taxon>
        <taxon>Eubacteriales</taxon>
        <taxon>Eubacteriales Family XII. Incertae Sedis</taxon>
        <taxon>Fusibacter</taxon>
    </lineage>
</organism>
<feature type="binding site" evidence="3">
    <location>
        <position position="346"/>
    </location>
    <ligand>
        <name>CTP</name>
        <dbReference type="ChEBI" id="CHEBI:37563"/>
    </ligand>
</feature>
<feature type="domain" description="Flavoprotein" evidence="5">
    <location>
        <begin position="6"/>
        <end position="178"/>
    </location>
</feature>
<name>A0ABR9ZNF9_9FIRM</name>
<dbReference type="GO" id="GO:0004632">
    <property type="term" value="F:phosphopantothenate--cysteine ligase activity"/>
    <property type="evidence" value="ECO:0007669"/>
    <property type="project" value="UniProtKB-EC"/>
</dbReference>
<accession>A0ABR9ZNF9</accession>
<feature type="region of interest" description="Phosphopantothenate--cysteine ligase" evidence="3">
    <location>
        <begin position="197"/>
        <end position="404"/>
    </location>
</feature>
<dbReference type="RefSeq" id="WP_194699914.1">
    <property type="nucleotide sequence ID" value="NZ_JADKNH010000001.1"/>
</dbReference>
<comment type="cofactor">
    <cofactor evidence="3">
        <name>Mg(2+)</name>
        <dbReference type="ChEBI" id="CHEBI:18420"/>
    </cofactor>
</comment>
<dbReference type="InterPro" id="IPR005252">
    <property type="entry name" value="CoaBC"/>
</dbReference>
<dbReference type="Proteomes" id="UP000614200">
    <property type="component" value="Unassembled WGS sequence"/>
</dbReference>
<comment type="similarity">
    <text evidence="3 4">In the N-terminal section; belongs to the HFCD (homo-oligomeric flavin containing Cys decarboxylase) superfamily.</text>
</comment>
<feature type="binding site" evidence="3">
    <location>
        <begin position="310"/>
        <end position="313"/>
    </location>
    <ligand>
        <name>CTP</name>
        <dbReference type="ChEBI" id="CHEBI:37563"/>
    </ligand>
</feature>
<feature type="binding site" evidence="3">
    <location>
        <position position="284"/>
    </location>
    <ligand>
        <name>CTP</name>
        <dbReference type="ChEBI" id="CHEBI:37563"/>
    </ligand>
</feature>
<dbReference type="InterPro" id="IPR007085">
    <property type="entry name" value="DNA/pantothenate-metab_flavo_C"/>
</dbReference>
<comment type="catalytic activity">
    <reaction evidence="3 4">
        <text>N-[(R)-4-phosphopantothenoyl]-L-cysteine + H(+) = (R)-4'-phosphopantetheine + CO2</text>
        <dbReference type="Rhea" id="RHEA:16793"/>
        <dbReference type="ChEBI" id="CHEBI:15378"/>
        <dbReference type="ChEBI" id="CHEBI:16526"/>
        <dbReference type="ChEBI" id="CHEBI:59458"/>
        <dbReference type="ChEBI" id="CHEBI:61723"/>
        <dbReference type="EC" id="4.1.1.36"/>
    </reaction>
</comment>
<comment type="caution">
    <text evidence="7">The sequence shown here is derived from an EMBL/GenBank/DDBJ whole genome shotgun (WGS) entry which is preliminary data.</text>
</comment>
<evidence type="ECO:0000313" key="7">
    <source>
        <dbReference type="EMBL" id="MBF4691668.1"/>
    </source>
</evidence>
<comment type="function">
    <text evidence="4">Catalyzes two steps in the biosynthesis of coenzyme A. In the first step cysteine is conjugated to 4'-phosphopantothenate to form 4-phosphopantothenoylcysteine, in the latter compound is decarboxylated to form 4'-phosphopantotheine.</text>
</comment>
<dbReference type="Gene3D" id="3.40.50.10300">
    <property type="entry name" value="CoaB-like"/>
    <property type="match status" value="1"/>
</dbReference>
<dbReference type="SUPFAM" id="SSF102645">
    <property type="entry name" value="CoaB-like"/>
    <property type="match status" value="1"/>
</dbReference>
<keyword evidence="1 3" id="KW-0210">Decarboxylase</keyword>
<dbReference type="PANTHER" id="PTHR14359:SF6">
    <property type="entry name" value="PHOSPHOPANTOTHENOYLCYSTEINE DECARBOXYLASE"/>
    <property type="match status" value="1"/>
</dbReference>
<dbReference type="SUPFAM" id="SSF52507">
    <property type="entry name" value="Homo-oligomeric flavin-containing Cys decarboxylases, HFCD"/>
    <property type="match status" value="1"/>
</dbReference>
<keyword evidence="3" id="KW-0460">Magnesium</keyword>
<evidence type="ECO:0000259" key="5">
    <source>
        <dbReference type="Pfam" id="PF02441"/>
    </source>
</evidence>
<comment type="function">
    <text evidence="3">Catalyzes two sequential steps in the biosynthesis of coenzyme A. In the first step cysteine is conjugated to 4'-phosphopantothenate to form 4-phosphopantothenoylcysteine. In the second step the latter compound is decarboxylated to form 4'-phosphopantotheine.</text>
</comment>
<evidence type="ECO:0000313" key="8">
    <source>
        <dbReference type="Proteomes" id="UP000614200"/>
    </source>
</evidence>
<proteinExistence type="inferred from homology"/>
<dbReference type="Gene3D" id="3.40.50.1950">
    <property type="entry name" value="Flavin prenyltransferase-like"/>
    <property type="match status" value="1"/>
</dbReference>
<dbReference type="PANTHER" id="PTHR14359">
    <property type="entry name" value="HOMO-OLIGOMERIC FLAVIN CONTAINING CYS DECARBOXYLASE FAMILY"/>
    <property type="match status" value="1"/>
</dbReference>
<keyword evidence="3 4" id="KW-0436">Ligase</keyword>
<keyword evidence="3 4" id="KW-0285">Flavoprotein</keyword>
<evidence type="ECO:0000256" key="2">
    <source>
        <dbReference type="ARBA" id="ARBA00023239"/>
    </source>
</evidence>
<keyword evidence="2 3" id="KW-0456">Lyase</keyword>
<comment type="pathway">
    <text evidence="3 4">Cofactor biosynthesis; coenzyme A biosynthesis; CoA from (R)-pantothenate: step 2/5.</text>
</comment>